<feature type="domain" description="CENP-V/GFA" evidence="5">
    <location>
        <begin position="6"/>
        <end position="130"/>
    </location>
</feature>
<evidence type="ECO:0000256" key="4">
    <source>
        <dbReference type="ARBA" id="ARBA00023239"/>
    </source>
</evidence>
<dbReference type="InterPro" id="IPR006913">
    <property type="entry name" value="CENP-V/GFA"/>
</dbReference>
<sequence length="150" mass="15982">MATKTLTGACLCGKITYAIDLPATEPTPKIILCHCTSCKRYTGGGFSTNIMIPKSSLRYTSATSPKVFLDSATDSGYLLPREICGDCGCHFTSAPEGPNTALKWGTLDEEFRVGAEVLGEIYCKRRDGWVDGIGKEGGGNGQFRLEGGMA</sequence>
<accession>A0ABR4IAG1</accession>
<evidence type="ECO:0000313" key="7">
    <source>
        <dbReference type="Proteomes" id="UP001610335"/>
    </source>
</evidence>
<name>A0ABR4IAG1_9EURO</name>
<dbReference type="PANTHER" id="PTHR33337:SF36">
    <property type="entry name" value="DUF636 DOMAIN PROTEIN (AFU_ORTHOLOGUE AFUA_3G01340)"/>
    <property type="match status" value="1"/>
</dbReference>
<gene>
    <name evidence="6" type="ORF">BDW59DRAFT_162990</name>
</gene>
<proteinExistence type="inferred from homology"/>
<dbReference type="Pfam" id="PF04828">
    <property type="entry name" value="GFA"/>
    <property type="match status" value="1"/>
</dbReference>
<evidence type="ECO:0000259" key="5">
    <source>
        <dbReference type="PROSITE" id="PS51891"/>
    </source>
</evidence>
<keyword evidence="7" id="KW-1185">Reference proteome</keyword>
<dbReference type="Proteomes" id="UP001610335">
    <property type="component" value="Unassembled WGS sequence"/>
</dbReference>
<dbReference type="SUPFAM" id="SSF51316">
    <property type="entry name" value="Mss4-like"/>
    <property type="match status" value="1"/>
</dbReference>
<evidence type="ECO:0000256" key="2">
    <source>
        <dbReference type="ARBA" id="ARBA00022723"/>
    </source>
</evidence>
<comment type="caution">
    <text evidence="6">The sequence shown here is derived from an EMBL/GenBank/DDBJ whole genome shotgun (WGS) entry which is preliminary data.</text>
</comment>
<evidence type="ECO:0000313" key="6">
    <source>
        <dbReference type="EMBL" id="KAL2823828.1"/>
    </source>
</evidence>
<organism evidence="6 7">
    <name type="scientific">Aspergillus cavernicola</name>
    <dbReference type="NCBI Taxonomy" id="176166"/>
    <lineage>
        <taxon>Eukaryota</taxon>
        <taxon>Fungi</taxon>
        <taxon>Dikarya</taxon>
        <taxon>Ascomycota</taxon>
        <taxon>Pezizomycotina</taxon>
        <taxon>Eurotiomycetes</taxon>
        <taxon>Eurotiomycetidae</taxon>
        <taxon>Eurotiales</taxon>
        <taxon>Aspergillaceae</taxon>
        <taxon>Aspergillus</taxon>
        <taxon>Aspergillus subgen. Nidulantes</taxon>
    </lineage>
</organism>
<keyword evidence="3" id="KW-0862">Zinc</keyword>
<comment type="similarity">
    <text evidence="1">Belongs to the Gfa family.</text>
</comment>
<evidence type="ECO:0000256" key="1">
    <source>
        <dbReference type="ARBA" id="ARBA00005495"/>
    </source>
</evidence>
<dbReference type="EMBL" id="JBFXLS010000049">
    <property type="protein sequence ID" value="KAL2823828.1"/>
    <property type="molecule type" value="Genomic_DNA"/>
</dbReference>
<protein>
    <submittedName>
        <fullName evidence="6">Mss4-like protein</fullName>
    </submittedName>
</protein>
<dbReference type="InterPro" id="IPR011057">
    <property type="entry name" value="Mss4-like_sf"/>
</dbReference>
<dbReference type="PROSITE" id="PS51891">
    <property type="entry name" value="CENP_V_GFA"/>
    <property type="match status" value="1"/>
</dbReference>
<dbReference type="PANTHER" id="PTHR33337">
    <property type="entry name" value="GFA DOMAIN-CONTAINING PROTEIN"/>
    <property type="match status" value="1"/>
</dbReference>
<reference evidence="6 7" key="1">
    <citation type="submission" date="2024-07" db="EMBL/GenBank/DDBJ databases">
        <title>Section-level genome sequencing and comparative genomics of Aspergillus sections Usti and Cavernicolus.</title>
        <authorList>
            <consortium name="Lawrence Berkeley National Laboratory"/>
            <person name="Nybo J.L."/>
            <person name="Vesth T.C."/>
            <person name="Theobald S."/>
            <person name="Frisvad J.C."/>
            <person name="Larsen T.O."/>
            <person name="Kjaerboelling I."/>
            <person name="Rothschild-Mancinelli K."/>
            <person name="Lyhne E.K."/>
            <person name="Kogle M.E."/>
            <person name="Barry K."/>
            <person name="Clum A."/>
            <person name="Na H."/>
            <person name="Ledsgaard L."/>
            <person name="Lin J."/>
            <person name="Lipzen A."/>
            <person name="Kuo A."/>
            <person name="Riley R."/>
            <person name="Mondo S."/>
            <person name="LaButti K."/>
            <person name="Haridas S."/>
            <person name="Pangalinan J."/>
            <person name="Salamov A.A."/>
            <person name="Simmons B.A."/>
            <person name="Magnuson J.K."/>
            <person name="Chen J."/>
            <person name="Drula E."/>
            <person name="Henrissat B."/>
            <person name="Wiebenga A."/>
            <person name="Lubbers R.J."/>
            <person name="Gomes A.C."/>
            <person name="Makela M.R."/>
            <person name="Stajich J."/>
            <person name="Grigoriev I.V."/>
            <person name="Mortensen U.H."/>
            <person name="De vries R.P."/>
            <person name="Baker S.E."/>
            <person name="Andersen M.R."/>
        </authorList>
    </citation>
    <scope>NUCLEOTIDE SEQUENCE [LARGE SCALE GENOMIC DNA]</scope>
    <source>
        <strain evidence="6 7">CBS 600.67</strain>
    </source>
</reference>
<keyword evidence="2" id="KW-0479">Metal-binding</keyword>
<keyword evidence="4" id="KW-0456">Lyase</keyword>
<dbReference type="Gene3D" id="3.90.1590.10">
    <property type="entry name" value="glutathione-dependent formaldehyde- activating enzyme (gfa)"/>
    <property type="match status" value="1"/>
</dbReference>
<evidence type="ECO:0000256" key="3">
    <source>
        <dbReference type="ARBA" id="ARBA00022833"/>
    </source>
</evidence>